<dbReference type="Proteomes" id="UP000553948">
    <property type="component" value="Unassembled WGS sequence"/>
</dbReference>
<feature type="transmembrane region" description="Helical" evidence="1">
    <location>
        <begin position="6"/>
        <end position="27"/>
    </location>
</feature>
<accession>A0A7W2KWR1</accession>
<keyword evidence="1" id="KW-0812">Transmembrane</keyword>
<sequence length="125" mass="14297">MNDFDLRWLGFPLMMAMFVVMAVWIYVSVRYVNYIESLLSNSSMVSGNKRIFGHAGLLGKIMRTGSVSLLLSMRALCVRKGVLDVEDVKKFPERLRCMLVGLWFFQAAIFLSLLALWGWLRLVGN</sequence>
<gene>
    <name evidence="2" type="ORF">H4C47_00140</name>
</gene>
<keyword evidence="1" id="KW-0472">Membrane</keyword>
<comment type="caution">
    <text evidence="2">The sequence shown here is derived from an EMBL/GenBank/DDBJ whole genome shotgun (WGS) entry which is preliminary data.</text>
</comment>
<protein>
    <submittedName>
        <fullName evidence="2">Uncharacterized protein</fullName>
    </submittedName>
</protein>
<evidence type="ECO:0000313" key="3">
    <source>
        <dbReference type="Proteomes" id="UP000553948"/>
    </source>
</evidence>
<name>A0A7W2KWR1_PSEPU</name>
<evidence type="ECO:0000256" key="1">
    <source>
        <dbReference type="SAM" id="Phobius"/>
    </source>
</evidence>
<dbReference type="AlphaFoldDB" id="A0A7W2KWR1"/>
<proteinExistence type="predicted"/>
<reference evidence="2 3" key="1">
    <citation type="submission" date="2020-07" db="EMBL/GenBank/DDBJ databases">
        <title>Diversity of carbapenemase encoding genes among Pseudomonas putida group clinical isolates in a tertiary Brazilian hospital.</title>
        <authorList>
            <person name="Alberto-Lei F."/>
            <person name="Nodari C.S."/>
            <person name="Streling A.P."/>
            <person name="Paulino J.T."/>
            <person name="Bessa-Neto F.O."/>
            <person name="Cayo R."/>
            <person name="Gales A.C."/>
        </authorList>
    </citation>
    <scope>NUCLEOTIDE SEQUENCE [LARGE SCALE GENOMIC DNA]</scope>
    <source>
        <strain evidence="2 3">12464</strain>
    </source>
</reference>
<dbReference type="RefSeq" id="WP_176516686.1">
    <property type="nucleotide sequence ID" value="NZ_CP060529.1"/>
</dbReference>
<organism evidence="2 3">
    <name type="scientific">Pseudomonas putida</name>
    <name type="common">Arthrobacter siderocapsulatus</name>
    <dbReference type="NCBI Taxonomy" id="303"/>
    <lineage>
        <taxon>Bacteria</taxon>
        <taxon>Pseudomonadati</taxon>
        <taxon>Pseudomonadota</taxon>
        <taxon>Gammaproteobacteria</taxon>
        <taxon>Pseudomonadales</taxon>
        <taxon>Pseudomonadaceae</taxon>
        <taxon>Pseudomonas</taxon>
    </lineage>
</organism>
<evidence type="ECO:0000313" key="2">
    <source>
        <dbReference type="EMBL" id="MBA6114135.1"/>
    </source>
</evidence>
<feature type="transmembrane region" description="Helical" evidence="1">
    <location>
        <begin position="99"/>
        <end position="120"/>
    </location>
</feature>
<keyword evidence="1" id="KW-1133">Transmembrane helix</keyword>
<dbReference type="EMBL" id="JACGDG010000001">
    <property type="protein sequence ID" value="MBA6114135.1"/>
    <property type="molecule type" value="Genomic_DNA"/>
</dbReference>